<dbReference type="SMART" id="SM00382">
    <property type="entry name" value="AAA"/>
    <property type="match status" value="1"/>
</dbReference>
<dbReference type="eggNOG" id="COG1120">
    <property type="taxonomic scope" value="Bacteria"/>
</dbReference>
<dbReference type="PROSITE" id="PS50893">
    <property type="entry name" value="ABC_TRANSPORTER_2"/>
    <property type="match status" value="1"/>
</dbReference>
<keyword evidence="2" id="KW-0547">Nucleotide-binding</keyword>
<dbReference type="Gene3D" id="3.40.50.300">
    <property type="entry name" value="P-loop containing nucleotide triphosphate hydrolases"/>
    <property type="match status" value="1"/>
</dbReference>
<comment type="caution">
    <text evidence="7">The sequence shown here is derived from an EMBL/GenBank/DDBJ whole genome shotgun (WGS) entry which is preliminary data.</text>
</comment>
<dbReference type="RefSeq" id="WP_009726760.1">
    <property type="nucleotide sequence ID" value="NZ_APHR01000045.1"/>
</dbReference>
<dbReference type="Pfam" id="PF00005">
    <property type="entry name" value="ABC_tran"/>
    <property type="match status" value="1"/>
</dbReference>
<organism evidence="7 8">
    <name type="scientific">Methylophaga lonarensis MPL</name>
    <dbReference type="NCBI Taxonomy" id="1286106"/>
    <lineage>
        <taxon>Bacteria</taxon>
        <taxon>Pseudomonadati</taxon>
        <taxon>Pseudomonadota</taxon>
        <taxon>Gammaproteobacteria</taxon>
        <taxon>Thiotrichales</taxon>
        <taxon>Piscirickettsiaceae</taxon>
        <taxon>Methylophaga</taxon>
    </lineage>
</organism>
<dbReference type="Proteomes" id="UP000012019">
    <property type="component" value="Unassembled WGS sequence"/>
</dbReference>
<evidence type="ECO:0000256" key="5">
    <source>
        <dbReference type="ARBA" id="ARBA00037066"/>
    </source>
</evidence>
<evidence type="ECO:0000256" key="4">
    <source>
        <dbReference type="ARBA" id="ARBA00022967"/>
    </source>
</evidence>
<dbReference type="PANTHER" id="PTHR42794">
    <property type="entry name" value="HEMIN IMPORT ATP-BINDING PROTEIN HMUV"/>
    <property type="match status" value="1"/>
</dbReference>
<reference evidence="7 8" key="1">
    <citation type="journal article" date="2013" name="Genome Announc.">
        <title>Draft Genome Sequence of Methylophaga lonarensis MPLT, a Haloalkaliphilic (Non-Methane-Utilizing) Methylotroph.</title>
        <authorList>
            <person name="Shetty S.A."/>
            <person name="Marathe N.P."/>
            <person name="Munot H."/>
            <person name="Antony C.P."/>
            <person name="Dhotre D.P."/>
            <person name="Murrell J.C."/>
            <person name="Shouche Y.S."/>
        </authorList>
    </citation>
    <scope>NUCLEOTIDE SEQUENCE [LARGE SCALE GENOMIC DNA]</scope>
    <source>
        <strain evidence="7 8">MPL</strain>
    </source>
</reference>
<dbReference type="OrthoDB" id="6461291at2"/>
<dbReference type="SUPFAM" id="SSF52540">
    <property type="entry name" value="P-loop containing nucleoside triphosphate hydrolases"/>
    <property type="match status" value="1"/>
</dbReference>
<dbReference type="AlphaFoldDB" id="M7PFQ1"/>
<dbReference type="PATRIC" id="fig|1286106.3.peg.1792"/>
<gene>
    <name evidence="7" type="ORF">MPL1_08928</name>
</gene>
<keyword evidence="4" id="KW-1278">Translocase</keyword>
<dbReference type="GO" id="GO:0016887">
    <property type="term" value="F:ATP hydrolysis activity"/>
    <property type="evidence" value="ECO:0007669"/>
    <property type="project" value="InterPro"/>
</dbReference>
<name>M7PFQ1_9GAMM</name>
<keyword evidence="3" id="KW-0067">ATP-binding</keyword>
<evidence type="ECO:0000313" key="7">
    <source>
        <dbReference type="EMBL" id="EMR12730.1"/>
    </source>
</evidence>
<proteinExistence type="predicted"/>
<accession>M7PFQ1</accession>
<protein>
    <submittedName>
        <fullName evidence="7">ABC transporter-like protein</fullName>
    </submittedName>
</protein>
<evidence type="ECO:0000256" key="1">
    <source>
        <dbReference type="ARBA" id="ARBA00022448"/>
    </source>
</evidence>
<dbReference type="PANTHER" id="PTHR42794:SF1">
    <property type="entry name" value="HEMIN IMPORT ATP-BINDING PROTEIN HMUV"/>
    <property type="match status" value="1"/>
</dbReference>
<evidence type="ECO:0000256" key="3">
    <source>
        <dbReference type="ARBA" id="ARBA00022840"/>
    </source>
</evidence>
<dbReference type="InterPro" id="IPR003439">
    <property type="entry name" value="ABC_transporter-like_ATP-bd"/>
</dbReference>
<dbReference type="GO" id="GO:0005524">
    <property type="term" value="F:ATP binding"/>
    <property type="evidence" value="ECO:0007669"/>
    <property type="project" value="UniProtKB-KW"/>
</dbReference>
<dbReference type="CDD" id="cd03214">
    <property type="entry name" value="ABC_Iron-Siderophores_B12_Hemin"/>
    <property type="match status" value="1"/>
</dbReference>
<keyword evidence="8" id="KW-1185">Reference proteome</keyword>
<evidence type="ECO:0000313" key="8">
    <source>
        <dbReference type="Proteomes" id="UP000012019"/>
    </source>
</evidence>
<feature type="domain" description="ABC transporter" evidence="6">
    <location>
        <begin position="6"/>
        <end position="239"/>
    </location>
</feature>
<dbReference type="InterPro" id="IPR003593">
    <property type="entry name" value="AAA+_ATPase"/>
</dbReference>
<dbReference type="InterPro" id="IPR017871">
    <property type="entry name" value="ABC_transporter-like_CS"/>
</dbReference>
<dbReference type="EMBL" id="APHR01000045">
    <property type="protein sequence ID" value="EMR12730.1"/>
    <property type="molecule type" value="Genomic_DNA"/>
</dbReference>
<evidence type="ECO:0000256" key="2">
    <source>
        <dbReference type="ARBA" id="ARBA00022741"/>
    </source>
</evidence>
<sequence length="276" mass="29946">MSTDIIEARKIHASAGQKLLLSDINLSVPQGQFVALVGPNGAGKSTLLKLLSGLVYADSGEITLSGSNIARMKPAEISALLSYLPQRSEIYWNYRVSDILEIHSATDSLSLTTAHAVFSAYDHAKAFDIEQLIDRQFKTLSGGEQARVLLAACLISSPSILLADEPAAALDVSHQLQLLKTIKDRTSDGLTAIVVMHDLNLATRFADRIIVLNNGKIQIDGASREVSLSPALDHHFDVYFQRLSHEQQTILVPDFHSARPADKLASTSTNPLLKVV</sequence>
<keyword evidence="1" id="KW-0813">Transport</keyword>
<comment type="function">
    <text evidence="5">Part of the ABC transporter complex HmuTUV involved in hemin import. Responsible for energy coupling to the transport system.</text>
</comment>
<evidence type="ECO:0000259" key="6">
    <source>
        <dbReference type="PROSITE" id="PS50893"/>
    </source>
</evidence>
<dbReference type="InterPro" id="IPR027417">
    <property type="entry name" value="P-loop_NTPase"/>
</dbReference>
<dbReference type="PROSITE" id="PS00211">
    <property type="entry name" value="ABC_TRANSPORTER_1"/>
    <property type="match status" value="1"/>
</dbReference>
<dbReference type="STRING" id="1286106.MPL1_08928"/>